<dbReference type="GO" id="GO:0005506">
    <property type="term" value="F:iron ion binding"/>
    <property type="evidence" value="ECO:0007669"/>
    <property type="project" value="InterPro"/>
</dbReference>
<protein>
    <submittedName>
        <fullName evidence="3">Xanthine dehydrogenase/oxidase</fullName>
    </submittedName>
</protein>
<accession>A0AAV4CE15</accession>
<dbReference type="AlphaFoldDB" id="A0AAV4CE15"/>
<evidence type="ECO:0000313" key="3">
    <source>
        <dbReference type="EMBL" id="GFO29432.1"/>
    </source>
</evidence>
<feature type="domain" description="Aldehyde oxidase/xanthine dehydrogenase second molybdopterin binding" evidence="2">
    <location>
        <begin position="51"/>
        <end position="300"/>
    </location>
</feature>
<dbReference type="EMBL" id="BLXT01006160">
    <property type="protein sequence ID" value="GFO29432.1"/>
    <property type="molecule type" value="Genomic_DNA"/>
</dbReference>
<dbReference type="InterPro" id="IPR016208">
    <property type="entry name" value="Ald_Oxase/xanthine_DH-like"/>
</dbReference>
<evidence type="ECO:0000259" key="2">
    <source>
        <dbReference type="Pfam" id="PF20256"/>
    </source>
</evidence>
<dbReference type="InterPro" id="IPR037165">
    <property type="entry name" value="AldOxase/xan_DH_Mopterin-bd_sf"/>
</dbReference>
<keyword evidence="4" id="KW-1185">Reference proteome</keyword>
<dbReference type="GO" id="GO:0016491">
    <property type="term" value="F:oxidoreductase activity"/>
    <property type="evidence" value="ECO:0007669"/>
    <property type="project" value="InterPro"/>
</dbReference>
<reference evidence="3 4" key="1">
    <citation type="journal article" date="2021" name="Elife">
        <title>Chloroplast acquisition without the gene transfer in kleptoplastic sea slugs, Plakobranchus ocellatus.</title>
        <authorList>
            <person name="Maeda T."/>
            <person name="Takahashi S."/>
            <person name="Yoshida T."/>
            <person name="Shimamura S."/>
            <person name="Takaki Y."/>
            <person name="Nagai Y."/>
            <person name="Toyoda A."/>
            <person name="Suzuki Y."/>
            <person name="Arimoto A."/>
            <person name="Ishii H."/>
            <person name="Satoh N."/>
            <person name="Nishiyama T."/>
            <person name="Hasebe M."/>
            <person name="Maruyama T."/>
            <person name="Minagawa J."/>
            <person name="Obokata J."/>
            <person name="Shigenobu S."/>
        </authorList>
    </citation>
    <scope>NUCLEOTIDE SEQUENCE [LARGE SCALE GENOMIC DNA]</scope>
</reference>
<dbReference type="Gene3D" id="3.30.365.10">
    <property type="entry name" value="Aldehyde oxidase/xanthine dehydrogenase, molybdopterin binding domain"/>
    <property type="match status" value="2"/>
</dbReference>
<gene>
    <name evidence="3" type="ORF">PoB_005593700</name>
</gene>
<dbReference type="PANTHER" id="PTHR11908">
    <property type="entry name" value="XANTHINE DEHYDROGENASE"/>
    <property type="match status" value="1"/>
</dbReference>
<dbReference type="PANTHER" id="PTHR11908:SF132">
    <property type="entry name" value="ALDEHYDE OXIDASE 1-RELATED"/>
    <property type="match status" value="1"/>
</dbReference>
<sequence>MMEHIARYLNKDELSVRQANLYVNGQKTITQRTLEYCTLKDVVVKHIIDTKYALRKAQIELFNKSNRWKKRGIALMPNMFGISWKGAMYTTQLMVYHGDGSVAIAHGGIDMGQGINTKAIQVCAYELKIPVEKIRVKKSSTVNNANSIKTGGSKTSELVCKGVIECCKILTKRMAPVKESMQSPTWEELVAKCYEEEIDMTVSYMTQPTNENYQYMCFSAATVEAEIDVLTGQYQFPQMDMLYDCGDSMNPELDIGQAEGGFIMGMGYHLTEQIVYDNETGQILNAGTGKYKPPLPKDLPMKFNFKFQRNAPNPLGVLGSKAVAEPALTMSTAALLAVKHAIEFARADAGFNDFFALDAPATPEKVLQFCQSTIDQYTYGNLSNQSLKDKKNLSHIKSKGGILKYFFSVRISSVSIIGDSSATTAPASSQKVEALFRSH</sequence>
<organism evidence="3 4">
    <name type="scientific">Plakobranchus ocellatus</name>
    <dbReference type="NCBI Taxonomy" id="259542"/>
    <lineage>
        <taxon>Eukaryota</taxon>
        <taxon>Metazoa</taxon>
        <taxon>Spiralia</taxon>
        <taxon>Lophotrochozoa</taxon>
        <taxon>Mollusca</taxon>
        <taxon>Gastropoda</taxon>
        <taxon>Heterobranchia</taxon>
        <taxon>Euthyneura</taxon>
        <taxon>Panpulmonata</taxon>
        <taxon>Sacoglossa</taxon>
        <taxon>Placobranchoidea</taxon>
        <taxon>Plakobranchidae</taxon>
        <taxon>Plakobranchus</taxon>
    </lineage>
</organism>
<comment type="caution">
    <text evidence="3">The sequence shown here is derived from an EMBL/GenBank/DDBJ whole genome shotgun (WGS) entry which is preliminary data.</text>
</comment>
<dbReference type="FunFam" id="3.30.365.10:FF:000008">
    <property type="entry name" value="Aldehyde oxidase1"/>
    <property type="match status" value="1"/>
</dbReference>
<evidence type="ECO:0000256" key="1">
    <source>
        <dbReference type="ARBA" id="ARBA00022505"/>
    </source>
</evidence>
<dbReference type="Proteomes" id="UP000735302">
    <property type="component" value="Unassembled WGS sequence"/>
</dbReference>
<dbReference type="Pfam" id="PF20256">
    <property type="entry name" value="MoCoBD_2"/>
    <property type="match status" value="1"/>
</dbReference>
<dbReference type="SUPFAM" id="SSF56003">
    <property type="entry name" value="Molybdenum cofactor-binding domain"/>
    <property type="match status" value="1"/>
</dbReference>
<dbReference type="InterPro" id="IPR046867">
    <property type="entry name" value="AldOxase/xan_DH_MoCoBD2"/>
</dbReference>
<keyword evidence="1" id="KW-0500">Molybdenum</keyword>
<name>A0AAV4CE15_9GAST</name>
<proteinExistence type="predicted"/>
<evidence type="ECO:0000313" key="4">
    <source>
        <dbReference type="Proteomes" id="UP000735302"/>
    </source>
</evidence>